<evidence type="ECO:0000313" key="4">
    <source>
        <dbReference type="EMBL" id="KIK48984.1"/>
    </source>
</evidence>
<dbReference type="Proteomes" id="UP000054485">
    <property type="component" value="Unassembled WGS sequence"/>
</dbReference>
<dbReference type="InParanoid" id="A0A0D0BHA5"/>
<reference evidence="5" key="2">
    <citation type="submission" date="2015-01" db="EMBL/GenBank/DDBJ databases">
        <title>Evolutionary Origins and Diversification of the Mycorrhizal Mutualists.</title>
        <authorList>
            <consortium name="DOE Joint Genome Institute"/>
            <consortium name="Mycorrhizal Genomics Consortium"/>
            <person name="Kohler A."/>
            <person name="Kuo A."/>
            <person name="Nagy L.G."/>
            <person name="Floudas D."/>
            <person name="Copeland A."/>
            <person name="Barry K.W."/>
            <person name="Cichocki N."/>
            <person name="Veneault-Fourrey C."/>
            <person name="LaButti K."/>
            <person name="Lindquist E.A."/>
            <person name="Lipzen A."/>
            <person name="Lundell T."/>
            <person name="Morin E."/>
            <person name="Murat C."/>
            <person name="Riley R."/>
            <person name="Ohm R."/>
            <person name="Sun H."/>
            <person name="Tunlid A."/>
            <person name="Henrissat B."/>
            <person name="Grigoriev I.V."/>
            <person name="Hibbett D.S."/>
            <person name="Martin F."/>
        </authorList>
    </citation>
    <scope>NUCLEOTIDE SEQUENCE [LARGE SCALE GENOMIC DNA]</scope>
    <source>
        <strain evidence="5">UH-Slu-Lm8-n1</strain>
    </source>
</reference>
<evidence type="ECO:0008006" key="6">
    <source>
        <dbReference type="Google" id="ProtNLM"/>
    </source>
</evidence>
<dbReference type="PANTHER" id="PTHR19879">
    <property type="entry name" value="TRANSCRIPTION INITIATION FACTOR TFIID"/>
    <property type="match status" value="1"/>
</dbReference>
<dbReference type="EMBL" id="KN835134">
    <property type="protein sequence ID" value="KIK48984.1"/>
    <property type="molecule type" value="Genomic_DNA"/>
</dbReference>
<dbReference type="PANTHER" id="PTHR19879:SF9">
    <property type="entry name" value="TRANSCRIPTION INITIATION FACTOR TFIID SUBUNIT 5"/>
    <property type="match status" value="1"/>
</dbReference>
<evidence type="ECO:0000313" key="5">
    <source>
        <dbReference type="Proteomes" id="UP000054485"/>
    </source>
</evidence>
<dbReference type="STRING" id="930992.A0A0D0BHA5"/>
<feature type="repeat" description="WD" evidence="3">
    <location>
        <begin position="25"/>
        <end position="66"/>
    </location>
</feature>
<feature type="non-terminal residue" evidence="4">
    <location>
        <position position="281"/>
    </location>
</feature>
<dbReference type="InterPro" id="IPR020472">
    <property type="entry name" value="WD40_PAC1"/>
</dbReference>
<dbReference type="SUPFAM" id="SSF50978">
    <property type="entry name" value="WD40 repeat-like"/>
    <property type="match status" value="1"/>
</dbReference>
<sequence>RIVTASHDGMLRLWDRKTGVMLKKMEGHRSRVRALAVSPNGLLIASSDESGGLMAWHGQTGECVQVIKAIDETHNGWILSLDFSPTSGMLASGSSDTYIELWSTSNWQQQHRINCGGIVHCVRFQWCYPNYLAIATDHDIQIYNNFERGSRTLLGTSGRGFGYYSLAWTSSARLLSGGNRTNPTIREWDITSTSGWPQLIIFKQVGDPWKGHFESIRALSLNSNRTLLASASDDNRVRLWRLSDRRTIAIYKHSGGVNCATFSKDDGHIFSGGADKKISEW</sequence>
<dbReference type="InterPro" id="IPR001680">
    <property type="entry name" value="WD40_rpt"/>
</dbReference>
<gene>
    <name evidence="4" type="ORF">CY34DRAFT_38319</name>
</gene>
<dbReference type="AlphaFoldDB" id="A0A0D0BHA5"/>
<organism evidence="4 5">
    <name type="scientific">Suillus luteus UH-Slu-Lm8-n1</name>
    <dbReference type="NCBI Taxonomy" id="930992"/>
    <lineage>
        <taxon>Eukaryota</taxon>
        <taxon>Fungi</taxon>
        <taxon>Dikarya</taxon>
        <taxon>Basidiomycota</taxon>
        <taxon>Agaricomycotina</taxon>
        <taxon>Agaricomycetes</taxon>
        <taxon>Agaricomycetidae</taxon>
        <taxon>Boletales</taxon>
        <taxon>Suillineae</taxon>
        <taxon>Suillaceae</taxon>
        <taxon>Suillus</taxon>
    </lineage>
</organism>
<reference evidence="4 5" key="1">
    <citation type="submission" date="2014-04" db="EMBL/GenBank/DDBJ databases">
        <authorList>
            <consortium name="DOE Joint Genome Institute"/>
            <person name="Kuo A."/>
            <person name="Ruytinx J."/>
            <person name="Rineau F."/>
            <person name="Colpaert J."/>
            <person name="Kohler A."/>
            <person name="Nagy L.G."/>
            <person name="Floudas D."/>
            <person name="Copeland A."/>
            <person name="Barry K.W."/>
            <person name="Cichocki N."/>
            <person name="Veneault-Fourrey C."/>
            <person name="LaButti K."/>
            <person name="Lindquist E.A."/>
            <person name="Lipzen A."/>
            <person name="Lundell T."/>
            <person name="Morin E."/>
            <person name="Murat C."/>
            <person name="Sun H."/>
            <person name="Tunlid A."/>
            <person name="Henrissat B."/>
            <person name="Grigoriev I.V."/>
            <person name="Hibbett D.S."/>
            <person name="Martin F."/>
            <person name="Nordberg H.P."/>
            <person name="Cantor M.N."/>
            <person name="Hua S.X."/>
        </authorList>
    </citation>
    <scope>NUCLEOTIDE SEQUENCE [LARGE SCALE GENOMIC DNA]</scope>
    <source>
        <strain evidence="4 5">UH-Slu-Lm8-n1</strain>
    </source>
</reference>
<dbReference type="PROSITE" id="PS50082">
    <property type="entry name" value="WD_REPEATS_2"/>
    <property type="match status" value="5"/>
</dbReference>
<keyword evidence="2" id="KW-0677">Repeat</keyword>
<feature type="repeat" description="WD" evidence="3">
    <location>
        <begin position="1"/>
        <end position="24"/>
    </location>
</feature>
<dbReference type="PRINTS" id="PR00320">
    <property type="entry name" value="GPROTEINBRPT"/>
</dbReference>
<keyword evidence="1 3" id="KW-0853">WD repeat</keyword>
<dbReference type="Pfam" id="PF00400">
    <property type="entry name" value="WD40"/>
    <property type="match status" value="4"/>
</dbReference>
<feature type="repeat" description="WD" evidence="3">
    <location>
        <begin position="71"/>
        <end position="112"/>
    </location>
</feature>
<feature type="repeat" description="WD" evidence="3">
    <location>
        <begin position="250"/>
        <end position="281"/>
    </location>
</feature>
<dbReference type="SMART" id="SM00320">
    <property type="entry name" value="WD40"/>
    <property type="match status" value="6"/>
</dbReference>
<evidence type="ECO:0000256" key="3">
    <source>
        <dbReference type="PROSITE-ProRule" id="PRU00221"/>
    </source>
</evidence>
<dbReference type="InterPro" id="IPR015943">
    <property type="entry name" value="WD40/YVTN_repeat-like_dom_sf"/>
</dbReference>
<dbReference type="InterPro" id="IPR036322">
    <property type="entry name" value="WD40_repeat_dom_sf"/>
</dbReference>
<protein>
    <recommendedName>
        <fullName evidence="6">WD40 repeat-like protein</fullName>
    </recommendedName>
</protein>
<dbReference type="Gene3D" id="2.130.10.10">
    <property type="entry name" value="YVTN repeat-like/Quinoprotein amine dehydrogenase"/>
    <property type="match status" value="2"/>
</dbReference>
<evidence type="ECO:0000256" key="1">
    <source>
        <dbReference type="ARBA" id="ARBA00022574"/>
    </source>
</evidence>
<feature type="repeat" description="WD" evidence="3">
    <location>
        <begin position="209"/>
        <end position="250"/>
    </location>
</feature>
<dbReference type="HOGENOM" id="CLU_000288_57_33_1"/>
<dbReference type="PROSITE" id="PS50294">
    <property type="entry name" value="WD_REPEATS_REGION"/>
    <property type="match status" value="4"/>
</dbReference>
<feature type="non-terminal residue" evidence="4">
    <location>
        <position position="1"/>
    </location>
</feature>
<keyword evidence="5" id="KW-1185">Reference proteome</keyword>
<name>A0A0D0BHA5_9AGAM</name>
<proteinExistence type="predicted"/>
<accession>A0A0D0BHA5</accession>
<dbReference type="OrthoDB" id="2660687at2759"/>
<evidence type="ECO:0000256" key="2">
    <source>
        <dbReference type="ARBA" id="ARBA00022737"/>
    </source>
</evidence>